<dbReference type="PANTHER" id="PTHR43591:SF14">
    <property type="entry name" value="METHYLTRANSFERASE"/>
    <property type="match status" value="1"/>
</dbReference>
<dbReference type="Gene3D" id="3.40.50.150">
    <property type="entry name" value="Vaccinia Virus protein VP39"/>
    <property type="match status" value="1"/>
</dbReference>
<protein>
    <submittedName>
        <fullName evidence="2">S-adenosyl-L-methionine-dependent methyltransferase</fullName>
    </submittedName>
</protein>
<dbReference type="AlphaFoldDB" id="A0A6A5QYZ6"/>
<accession>A0A6A5QYZ6</accession>
<dbReference type="InterPro" id="IPR029063">
    <property type="entry name" value="SAM-dependent_MTases_sf"/>
</dbReference>
<reference evidence="2" key="1">
    <citation type="journal article" date="2020" name="Stud. Mycol.">
        <title>101 Dothideomycetes genomes: a test case for predicting lifestyles and emergence of pathogens.</title>
        <authorList>
            <person name="Haridas S."/>
            <person name="Albert R."/>
            <person name="Binder M."/>
            <person name="Bloem J."/>
            <person name="Labutti K."/>
            <person name="Salamov A."/>
            <person name="Andreopoulos B."/>
            <person name="Baker S."/>
            <person name="Barry K."/>
            <person name="Bills G."/>
            <person name="Bluhm B."/>
            <person name="Cannon C."/>
            <person name="Castanera R."/>
            <person name="Culley D."/>
            <person name="Daum C."/>
            <person name="Ezra D."/>
            <person name="Gonzalez J."/>
            <person name="Henrissat B."/>
            <person name="Kuo A."/>
            <person name="Liang C."/>
            <person name="Lipzen A."/>
            <person name="Lutzoni F."/>
            <person name="Magnuson J."/>
            <person name="Mondo S."/>
            <person name="Nolan M."/>
            <person name="Ohm R."/>
            <person name="Pangilinan J."/>
            <person name="Park H.-J."/>
            <person name="Ramirez L."/>
            <person name="Alfaro M."/>
            <person name="Sun H."/>
            <person name="Tritt A."/>
            <person name="Yoshinaga Y."/>
            <person name="Zwiers L.-H."/>
            <person name="Turgeon B."/>
            <person name="Goodwin S."/>
            <person name="Spatafora J."/>
            <person name="Crous P."/>
            <person name="Grigoriev I."/>
        </authorList>
    </citation>
    <scope>NUCLEOTIDE SEQUENCE</scope>
    <source>
        <strain evidence="2">HMLAC05119</strain>
    </source>
</reference>
<dbReference type="CDD" id="cd02440">
    <property type="entry name" value="AdoMet_MTases"/>
    <property type="match status" value="1"/>
</dbReference>
<evidence type="ECO:0000313" key="2">
    <source>
        <dbReference type="EMBL" id="KAF1920632.1"/>
    </source>
</evidence>
<feature type="compositionally biased region" description="Basic and acidic residues" evidence="1">
    <location>
        <begin position="21"/>
        <end position="30"/>
    </location>
</feature>
<dbReference type="Proteomes" id="UP000800096">
    <property type="component" value="Unassembled WGS sequence"/>
</dbReference>
<evidence type="ECO:0000256" key="1">
    <source>
        <dbReference type="SAM" id="MobiDB-lite"/>
    </source>
</evidence>
<keyword evidence="3" id="KW-1185">Reference proteome</keyword>
<keyword evidence="2" id="KW-0489">Methyltransferase</keyword>
<feature type="region of interest" description="Disordered" evidence="1">
    <location>
        <begin position="347"/>
        <end position="376"/>
    </location>
</feature>
<proteinExistence type="predicted"/>
<keyword evidence="2" id="KW-0808">Transferase</keyword>
<dbReference type="GO" id="GO:0032259">
    <property type="term" value="P:methylation"/>
    <property type="evidence" value="ECO:0007669"/>
    <property type="project" value="UniProtKB-KW"/>
</dbReference>
<organism evidence="2 3">
    <name type="scientific">Ampelomyces quisqualis</name>
    <name type="common">Powdery mildew agent</name>
    <dbReference type="NCBI Taxonomy" id="50730"/>
    <lineage>
        <taxon>Eukaryota</taxon>
        <taxon>Fungi</taxon>
        <taxon>Dikarya</taxon>
        <taxon>Ascomycota</taxon>
        <taxon>Pezizomycotina</taxon>
        <taxon>Dothideomycetes</taxon>
        <taxon>Pleosporomycetidae</taxon>
        <taxon>Pleosporales</taxon>
        <taxon>Pleosporineae</taxon>
        <taxon>Phaeosphaeriaceae</taxon>
        <taxon>Ampelomyces</taxon>
    </lineage>
</organism>
<dbReference type="PANTHER" id="PTHR43591">
    <property type="entry name" value="METHYLTRANSFERASE"/>
    <property type="match status" value="1"/>
</dbReference>
<name>A0A6A5QYZ6_AMPQU</name>
<dbReference type="SUPFAM" id="SSF53335">
    <property type="entry name" value="S-adenosyl-L-methionine-dependent methyltransferases"/>
    <property type="match status" value="1"/>
</dbReference>
<evidence type="ECO:0000313" key="3">
    <source>
        <dbReference type="Proteomes" id="UP000800096"/>
    </source>
</evidence>
<dbReference type="EMBL" id="ML979132">
    <property type="protein sequence ID" value="KAF1920632.1"/>
    <property type="molecule type" value="Genomic_DNA"/>
</dbReference>
<sequence>MSRMAAVRQRPLRPLSSATDLTDHTDHPDAPHAAIAPDSDPHSDAADFESETQSLTPSIWDYVHQHGRTYHRYMAGAYPFPNDALENERLDMQHVIIRALFDQHNYFAPLKRPKRILDIGCGTGKWCLEMAKEFPRARVEGIDLSPIQPDVTPANVDFFIDDIRRKEWWHCTQPYDYIHTRMSLGIFPDFRVIIQKAFNNLEPGGYLESHEMYPKVYCDDGTMPPTFELLEWTRLQDKAAMTLGTPLRIANKLKTWYEQAGFVDVVEDVWAIPMNSWARDSKHKLLGKFMLWNLCQGLHAWTVEYFVKALQWTEAEVEVYLAHLRNAIADRSVHGYYKVWVVYGRKPSAHEPPSKVPKPPHWPQEPSSDDEGDDDE</sequence>
<dbReference type="Pfam" id="PF13489">
    <property type="entry name" value="Methyltransf_23"/>
    <property type="match status" value="1"/>
</dbReference>
<dbReference type="OrthoDB" id="2013972at2759"/>
<gene>
    <name evidence="2" type="ORF">BDU57DRAFT_509021</name>
</gene>
<feature type="compositionally biased region" description="Pro residues" evidence="1">
    <location>
        <begin position="354"/>
        <end position="363"/>
    </location>
</feature>
<feature type="compositionally biased region" description="Acidic residues" evidence="1">
    <location>
        <begin position="367"/>
        <end position="376"/>
    </location>
</feature>
<dbReference type="GO" id="GO:0008168">
    <property type="term" value="F:methyltransferase activity"/>
    <property type="evidence" value="ECO:0007669"/>
    <property type="project" value="UniProtKB-KW"/>
</dbReference>
<feature type="region of interest" description="Disordered" evidence="1">
    <location>
        <begin position="1"/>
        <end position="52"/>
    </location>
</feature>